<sequence>MDYKNYERLKEGPYQSVGILEGVYVFEILTGIADTPEYYRITKEEFDTYEQWKTEWITDLNTLYTIVNRKCICSGYNRTNFTPRNYHFDVAACTTCGHETVSLVGNIPLGNSYEVKCSQCGNTFTKLKE</sequence>
<comment type="caution">
    <text evidence="1">The sequence shown here is derived from an EMBL/GenBank/DDBJ whole genome shotgun (WGS) entry which is preliminary data.</text>
</comment>
<protein>
    <submittedName>
        <fullName evidence="1">Uncharacterized protein</fullName>
    </submittedName>
</protein>
<accession>A0ABQ4MA81</accession>
<proteinExistence type="predicted"/>
<reference evidence="1 2" key="1">
    <citation type="submission" date="2021-03" db="EMBL/GenBank/DDBJ databases">
        <title>Antimicrobial resistance genes in bacteria isolated from Japanese honey, and their potential for conferring macrolide and lincosamide resistance in the American foulbrood pathogen Paenibacillus larvae.</title>
        <authorList>
            <person name="Okamoto M."/>
            <person name="Kumagai M."/>
            <person name="Kanamori H."/>
            <person name="Takamatsu D."/>
        </authorList>
    </citation>
    <scope>NUCLEOTIDE SEQUENCE [LARGE SCALE GENOMIC DNA]</scope>
    <source>
        <strain evidence="1 2">J42TS3</strain>
    </source>
</reference>
<dbReference type="RefSeq" id="WP_213654323.1">
    <property type="nucleotide sequence ID" value="NZ_BOSL01000004.1"/>
</dbReference>
<keyword evidence="2" id="KW-1185">Reference proteome</keyword>
<name>A0ABQ4MA81_9BACL</name>
<gene>
    <name evidence="1" type="ORF">J42TS3_15920</name>
</gene>
<dbReference type="EMBL" id="BOSL01000004">
    <property type="protein sequence ID" value="GIP52557.1"/>
    <property type="molecule type" value="Genomic_DNA"/>
</dbReference>
<organism evidence="1 2">
    <name type="scientific">Paenibacillus vini</name>
    <dbReference type="NCBI Taxonomy" id="1476024"/>
    <lineage>
        <taxon>Bacteria</taxon>
        <taxon>Bacillati</taxon>
        <taxon>Bacillota</taxon>
        <taxon>Bacilli</taxon>
        <taxon>Bacillales</taxon>
        <taxon>Paenibacillaceae</taxon>
        <taxon>Paenibacillus</taxon>
    </lineage>
</organism>
<evidence type="ECO:0000313" key="1">
    <source>
        <dbReference type="EMBL" id="GIP52557.1"/>
    </source>
</evidence>
<evidence type="ECO:0000313" key="2">
    <source>
        <dbReference type="Proteomes" id="UP000679992"/>
    </source>
</evidence>
<dbReference type="Proteomes" id="UP000679992">
    <property type="component" value="Unassembled WGS sequence"/>
</dbReference>